<feature type="transmembrane region" description="Helical" evidence="8">
    <location>
        <begin position="180"/>
        <end position="200"/>
    </location>
</feature>
<feature type="domain" description="ABC transmembrane type-2" evidence="9">
    <location>
        <begin position="134"/>
        <end position="370"/>
    </location>
</feature>
<evidence type="ECO:0000256" key="4">
    <source>
        <dbReference type="ARBA" id="ARBA00022475"/>
    </source>
</evidence>
<dbReference type="PANTHER" id="PTHR30294:SF47">
    <property type="entry name" value="INNER MEMBRANE TRANSPORT PERMEASE YHHJ"/>
    <property type="match status" value="1"/>
</dbReference>
<proteinExistence type="inferred from homology"/>
<feature type="transmembrane region" description="Helical" evidence="8">
    <location>
        <begin position="344"/>
        <end position="365"/>
    </location>
</feature>
<accession>A0A317E516</accession>
<sequence>MRQRLATIYRLGIKELRSLRADPVMMFLVVYTFTVAIYTVATGARFDVHDAAVAVVDEDRSALSRAVADAIRPPQFKPPVEIGADEIERVMDQGRYVFVIDIPPRFEADVLAGRAPEVQINIDATAMTQAGNGLAYLRGVLSDTIGDRLRHEAPAAAGAVDLVTRARFNANLASEWFTPVMQVINNITILTVILTGAAFIREREHGTIEHLLVMPVRPIDILLSKVWANGLVIVIAATLSLLLVVRGLLGVPLAGSVALFIATSVLYEFSIATMGILIATFTSSMPQFGLLALPILIMMNLLSGSTTPMESMPVWLQGVMQLSPSTHFVAASQAILYRGAGVAVIWPSLLAMAGIGALFFVVAASRFRKTLSAMRG</sequence>
<comment type="similarity">
    <text evidence="2">Belongs to the ABC-2 integral membrane protein family.</text>
</comment>
<keyword evidence="5 8" id="KW-0812">Transmembrane</keyword>
<evidence type="ECO:0000313" key="10">
    <source>
        <dbReference type="EMBL" id="PWR21320.1"/>
    </source>
</evidence>
<evidence type="ECO:0000256" key="3">
    <source>
        <dbReference type="ARBA" id="ARBA00022448"/>
    </source>
</evidence>
<dbReference type="EMBL" id="QGLE01000007">
    <property type="protein sequence ID" value="PWR21320.1"/>
    <property type="molecule type" value="Genomic_DNA"/>
</dbReference>
<comment type="caution">
    <text evidence="10">The sequence shown here is derived from an EMBL/GenBank/DDBJ whole genome shotgun (WGS) entry which is preliminary data.</text>
</comment>
<dbReference type="PANTHER" id="PTHR30294">
    <property type="entry name" value="MEMBRANE COMPONENT OF ABC TRANSPORTER YHHJ-RELATED"/>
    <property type="match status" value="1"/>
</dbReference>
<keyword evidence="7 8" id="KW-0472">Membrane</keyword>
<organism evidence="10 11">
    <name type="scientific">Zavarzinia aquatilis</name>
    <dbReference type="NCBI Taxonomy" id="2211142"/>
    <lineage>
        <taxon>Bacteria</taxon>
        <taxon>Pseudomonadati</taxon>
        <taxon>Pseudomonadota</taxon>
        <taxon>Alphaproteobacteria</taxon>
        <taxon>Rhodospirillales</taxon>
        <taxon>Zavarziniaceae</taxon>
        <taxon>Zavarzinia</taxon>
    </lineage>
</organism>
<dbReference type="OrthoDB" id="9784671at2"/>
<dbReference type="RefSeq" id="WP_109906408.1">
    <property type="nucleotide sequence ID" value="NZ_QGLE01000007.1"/>
</dbReference>
<feature type="transmembrane region" description="Helical" evidence="8">
    <location>
        <begin position="257"/>
        <end position="281"/>
    </location>
</feature>
<keyword evidence="6 8" id="KW-1133">Transmembrane helix</keyword>
<evidence type="ECO:0000256" key="8">
    <source>
        <dbReference type="SAM" id="Phobius"/>
    </source>
</evidence>
<evidence type="ECO:0000259" key="9">
    <source>
        <dbReference type="PROSITE" id="PS51012"/>
    </source>
</evidence>
<evidence type="ECO:0000256" key="6">
    <source>
        <dbReference type="ARBA" id="ARBA00022989"/>
    </source>
</evidence>
<evidence type="ECO:0000256" key="5">
    <source>
        <dbReference type="ARBA" id="ARBA00022692"/>
    </source>
</evidence>
<dbReference type="PROSITE" id="PS51012">
    <property type="entry name" value="ABC_TM2"/>
    <property type="match status" value="1"/>
</dbReference>
<feature type="transmembrane region" description="Helical" evidence="8">
    <location>
        <begin position="288"/>
        <end position="306"/>
    </location>
</feature>
<dbReference type="Gene3D" id="3.40.1710.10">
    <property type="entry name" value="abc type-2 transporter like domain"/>
    <property type="match status" value="1"/>
</dbReference>
<evidence type="ECO:0000256" key="2">
    <source>
        <dbReference type="ARBA" id="ARBA00007783"/>
    </source>
</evidence>
<dbReference type="AlphaFoldDB" id="A0A317E516"/>
<dbReference type="Proteomes" id="UP000245461">
    <property type="component" value="Unassembled WGS sequence"/>
</dbReference>
<dbReference type="GO" id="GO:0005886">
    <property type="term" value="C:plasma membrane"/>
    <property type="evidence" value="ECO:0007669"/>
    <property type="project" value="UniProtKB-SubCell"/>
</dbReference>
<feature type="transmembrane region" description="Helical" evidence="8">
    <location>
        <begin position="21"/>
        <end position="41"/>
    </location>
</feature>
<keyword evidence="11" id="KW-1185">Reference proteome</keyword>
<dbReference type="GO" id="GO:0140359">
    <property type="term" value="F:ABC-type transporter activity"/>
    <property type="evidence" value="ECO:0007669"/>
    <property type="project" value="InterPro"/>
</dbReference>
<dbReference type="Pfam" id="PF12698">
    <property type="entry name" value="ABC2_membrane_3"/>
    <property type="match status" value="1"/>
</dbReference>
<reference evidence="10 11" key="1">
    <citation type="submission" date="2018-05" db="EMBL/GenBank/DDBJ databases">
        <title>Zavarzinia sp. HR-AS.</title>
        <authorList>
            <person name="Lee Y."/>
            <person name="Jeon C.O."/>
        </authorList>
    </citation>
    <scope>NUCLEOTIDE SEQUENCE [LARGE SCALE GENOMIC DNA]</scope>
    <source>
        <strain evidence="10 11">HR-AS</strain>
    </source>
</reference>
<feature type="transmembrane region" description="Helical" evidence="8">
    <location>
        <begin position="221"/>
        <end position="245"/>
    </location>
</feature>
<evidence type="ECO:0000256" key="7">
    <source>
        <dbReference type="ARBA" id="ARBA00023136"/>
    </source>
</evidence>
<protein>
    <recommendedName>
        <fullName evidence="9">ABC transmembrane type-2 domain-containing protein</fullName>
    </recommendedName>
</protein>
<dbReference type="InterPro" id="IPR051449">
    <property type="entry name" value="ABC-2_transporter_component"/>
</dbReference>
<gene>
    <name evidence="10" type="ORF">DKG74_12810</name>
</gene>
<evidence type="ECO:0000313" key="11">
    <source>
        <dbReference type="Proteomes" id="UP000245461"/>
    </source>
</evidence>
<keyword evidence="3" id="KW-0813">Transport</keyword>
<evidence type="ECO:0000256" key="1">
    <source>
        <dbReference type="ARBA" id="ARBA00004651"/>
    </source>
</evidence>
<dbReference type="InterPro" id="IPR047817">
    <property type="entry name" value="ABC2_TM_bact-type"/>
</dbReference>
<comment type="subcellular location">
    <subcellularLocation>
        <location evidence="1">Cell membrane</location>
        <topology evidence="1">Multi-pass membrane protein</topology>
    </subcellularLocation>
</comment>
<dbReference type="InterPro" id="IPR013525">
    <property type="entry name" value="ABC2_TM"/>
</dbReference>
<name>A0A317E516_9PROT</name>
<keyword evidence="4" id="KW-1003">Cell membrane</keyword>